<dbReference type="InterPro" id="IPR029052">
    <property type="entry name" value="Metallo-depent_PP-like"/>
</dbReference>
<evidence type="ECO:0000313" key="6">
    <source>
        <dbReference type="EMBL" id="MEE1877769.1"/>
    </source>
</evidence>
<gene>
    <name evidence="6" type="ORF">VRS74_08740</name>
</gene>
<comment type="similarity">
    <text evidence="4">Belongs to the cyclic nucleotide phosphodiesterase class-III family.</text>
</comment>
<dbReference type="Proteomes" id="UP001343492">
    <property type="component" value="Unassembled WGS sequence"/>
</dbReference>
<dbReference type="EMBL" id="JAZDQV010000007">
    <property type="protein sequence ID" value="MEE1877769.1"/>
    <property type="molecule type" value="Genomic_DNA"/>
</dbReference>
<keyword evidence="3" id="KW-0408">Iron</keyword>
<dbReference type="SUPFAM" id="SSF56300">
    <property type="entry name" value="Metallo-dependent phosphatases"/>
    <property type="match status" value="1"/>
</dbReference>
<accession>A0ABU7GFH4</accession>
<name>A0ABU7GFH4_9SPHN</name>
<evidence type="ECO:0000256" key="2">
    <source>
        <dbReference type="ARBA" id="ARBA00022801"/>
    </source>
</evidence>
<evidence type="ECO:0000256" key="4">
    <source>
        <dbReference type="ARBA" id="ARBA00025742"/>
    </source>
</evidence>
<dbReference type="RefSeq" id="WP_354144875.1">
    <property type="nucleotide sequence ID" value="NZ_JAZDQV010000007.1"/>
</dbReference>
<feature type="domain" description="Calcineurin-like phosphoesterase" evidence="5">
    <location>
        <begin position="9"/>
        <end position="197"/>
    </location>
</feature>
<keyword evidence="1" id="KW-0479">Metal-binding</keyword>
<evidence type="ECO:0000256" key="1">
    <source>
        <dbReference type="ARBA" id="ARBA00022723"/>
    </source>
</evidence>
<evidence type="ECO:0000313" key="7">
    <source>
        <dbReference type="Proteomes" id="UP001343492"/>
    </source>
</evidence>
<comment type="caution">
    <text evidence="6">The sequence shown here is derived from an EMBL/GenBank/DDBJ whole genome shotgun (WGS) entry which is preliminary data.</text>
</comment>
<dbReference type="PANTHER" id="PTHR42988">
    <property type="entry name" value="PHOSPHOHYDROLASE"/>
    <property type="match status" value="1"/>
</dbReference>
<dbReference type="Pfam" id="PF00149">
    <property type="entry name" value="Metallophos"/>
    <property type="match status" value="1"/>
</dbReference>
<proteinExistence type="inferred from homology"/>
<sequence length="250" mass="28016">MPGDASILFHVSDTHFGVEDRAAMAWFEAAVHAERPDAIVCTGDLTQRATHRQYSDAAEWFAGLQVPVMLQPGNHDMPYYNLWERFRRPYARYGALEQAVGAEIMLDHALIVPFDTNVPAQMRWPWSDGVVTRRKLDAALARLDALRADPRPKLVACHHPLLAEEDRRKNPTIRGDMAFAELAAAGASAVLSGHVHFPFDQVRSRDNHAMRMIGAGTLSTRLRRNAPPSFNVLRIDRAGSISVEMRDFHS</sequence>
<keyword evidence="2" id="KW-0378">Hydrolase</keyword>
<protein>
    <submittedName>
        <fullName evidence="6">Metallophosphoesterase</fullName>
    </submittedName>
</protein>
<dbReference type="Gene3D" id="3.60.21.10">
    <property type="match status" value="1"/>
</dbReference>
<dbReference type="InterPro" id="IPR004843">
    <property type="entry name" value="Calcineurin-like_PHP"/>
</dbReference>
<reference evidence="6 7" key="1">
    <citation type="submission" date="2024-01" db="EMBL/GenBank/DDBJ databases">
        <title>The genome sequence of Erythrobacteraceae sp. strain 1XM1-14.</title>
        <authorList>
            <person name="Liu Y."/>
        </authorList>
    </citation>
    <scope>NUCLEOTIDE SEQUENCE [LARGE SCALE GENOMIC DNA]</scope>
    <source>
        <strain evidence="6 7">1XM1-14</strain>
    </source>
</reference>
<evidence type="ECO:0000256" key="3">
    <source>
        <dbReference type="ARBA" id="ARBA00023004"/>
    </source>
</evidence>
<organism evidence="6 7">
    <name type="scientific">Altererythrobacter litoralis</name>
    <dbReference type="NCBI Taxonomy" id="3113904"/>
    <lineage>
        <taxon>Bacteria</taxon>
        <taxon>Pseudomonadati</taxon>
        <taxon>Pseudomonadota</taxon>
        <taxon>Alphaproteobacteria</taxon>
        <taxon>Sphingomonadales</taxon>
        <taxon>Erythrobacteraceae</taxon>
        <taxon>Altererythrobacter</taxon>
    </lineage>
</organism>
<dbReference type="PANTHER" id="PTHR42988:SF2">
    <property type="entry name" value="CYCLIC NUCLEOTIDE PHOSPHODIESTERASE CBUA0032-RELATED"/>
    <property type="match status" value="1"/>
</dbReference>
<keyword evidence="7" id="KW-1185">Reference proteome</keyword>
<evidence type="ECO:0000259" key="5">
    <source>
        <dbReference type="Pfam" id="PF00149"/>
    </source>
</evidence>
<dbReference type="InterPro" id="IPR050884">
    <property type="entry name" value="CNP_phosphodiesterase-III"/>
</dbReference>